<dbReference type="EMBL" id="CAKLBC010001333">
    <property type="protein sequence ID" value="CAH0491275.1"/>
    <property type="molecule type" value="Genomic_DNA"/>
</dbReference>
<accession>A0ABN8CB01</accession>
<sequence length="152" mass="17342">MRECLPLVLLCTLSRNACSPSTLVLPTVADKIEELEPKTPGISPIDLGNRTAKVVHEICATEREGLRHKTKVLTASLQRIKRADMDINHQQRQLQESRSELCRLLQIEAQLKEYETRSVESLEVEFQMLQQEVAKLSYCVEVALQEEIDWVA</sequence>
<evidence type="ECO:0000313" key="1">
    <source>
        <dbReference type="EMBL" id="CAH0491275.1"/>
    </source>
</evidence>
<name>A0ABN8CB01_9STRA</name>
<reference evidence="1 2" key="1">
    <citation type="submission" date="2021-11" db="EMBL/GenBank/DDBJ databases">
        <authorList>
            <person name="Islam A."/>
            <person name="Islam S."/>
            <person name="Flora M.S."/>
            <person name="Rahman M."/>
            <person name="Ziaur R.M."/>
            <person name="Epstein J.H."/>
            <person name="Hassan M."/>
            <person name="Klassen M."/>
            <person name="Woodard K."/>
            <person name="Webb A."/>
            <person name="Webby R.J."/>
            <person name="El Zowalaty M.E."/>
        </authorList>
    </citation>
    <scope>NUCLEOTIDE SEQUENCE [LARGE SCALE GENOMIC DNA]</scope>
    <source>
        <strain evidence="1">Pf1</strain>
    </source>
</reference>
<dbReference type="Proteomes" id="UP001157938">
    <property type="component" value="Unassembled WGS sequence"/>
</dbReference>
<keyword evidence="2" id="KW-1185">Reference proteome</keyword>
<proteinExistence type="predicted"/>
<protein>
    <submittedName>
        <fullName evidence="1">Uncharacterized protein</fullName>
    </submittedName>
</protein>
<gene>
    <name evidence="1" type="ORF">PFR001_LOCUS6548</name>
</gene>
<evidence type="ECO:0000313" key="2">
    <source>
        <dbReference type="Proteomes" id="UP001157938"/>
    </source>
</evidence>
<organism evidence="1 2">
    <name type="scientific">Peronospora farinosa</name>
    <dbReference type="NCBI Taxonomy" id="134698"/>
    <lineage>
        <taxon>Eukaryota</taxon>
        <taxon>Sar</taxon>
        <taxon>Stramenopiles</taxon>
        <taxon>Oomycota</taxon>
        <taxon>Peronosporomycetes</taxon>
        <taxon>Peronosporales</taxon>
        <taxon>Peronosporaceae</taxon>
        <taxon>Peronospora</taxon>
    </lineage>
</organism>
<comment type="caution">
    <text evidence="1">The sequence shown here is derived from an EMBL/GenBank/DDBJ whole genome shotgun (WGS) entry which is preliminary data.</text>
</comment>